<dbReference type="AlphaFoldDB" id="A0A9W6Y8E8"/>
<feature type="compositionally biased region" description="Basic and acidic residues" evidence="1">
    <location>
        <begin position="311"/>
        <end position="320"/>
    </location>
</feature>
<organism evidence="3 4">
    <name type="scientific">Phytophthora fragariaefolia</name>
    <dbReference type="NCBI Taxonomy" id="1490495"/>
    <lineage>
        <taxon>Eukaryota</taxon>
        <taxon>Sar</taxon>
        <taxon>Stramenopiles</taxon>
        <taxon>Oomycota</taxon>
        <taxon>Peronosporomycetes</taxon>
        <taxon>Peronosporales</taxon>
        <taxon>Peronosporaceae</taxon>
        <taxon>Phytophthora</taxon>
    </lineage>
</organism>
<evidence type="ECO:0000313" key="4">
    <source>
        <dbReference type="Proteomes" id="UP001165121"/>
    </source>
</evidence>
<reference evidence="3" key="1">
    <citation type="submission" date="2023-04" db="EMBL/GenBank/DDBJ databases">
        <title>Phytophthora fragariaefolia NBRC 109709.</title>
        <authorList>
            <person name="Ichikawa N."/>
            <person name="Sato H."/>
            <person name="Tonouchi N."/>
        </authorList>
    </citation>
    <scope>NUCLEOTIDE SEQUENCE</scope>
    <source>
        <strain evidence="3">NBRC 109709</strain>
    </source>
</reference>
<comment type="caution">
    <text evidence="3">The sequence shown here is derived from an EMBL/GenBank/DDBJ whole genome shotgun (WGS) entry which is preliminary data.</text>
</comment>
<dbReference type="PROSITE" id="PS50994">
    <property type="entry name" value="INTEGRASE"/>
    <property type="match status" value="1"/>
</dbReference>
<keyword evidence="4" id="KW-1185">Reference proteome</keyword>
<evidence type="ECO:0000256" key="1">
    <source>
        <dbReference type="SAM" id="MobiDB-lite"/>
    </source>
</evidence>
<feature type="domain" description="Integrase catalytic" evidence="2">
    <location>
        <begin position="78"/>
        <end position="253"/>
    </location>
</feature>
<dbReference type="InterPro" id="IPR052160">
    <property type="entry name" value="Gypsy_RT_Integrase-like"/>
</dbReference>
<dbReference type="GO" id="GO:0015074">
    <property type="term" value="P:DNA integration"/>
    <property type="evidence" value="ECO:0007669"/>
    <property type="project" value="InterPro"/>
</dbReference>
<dbReference type="PANTHER" id="PTHR47266">
    <property type="entry name" value="ENDONUCLEASE-RELATED"/>
    <property type="match status" value="1"/>
</dbReference>
<evidence type="ECO:0000313" key="3">
    <source>
        <dbReference type="EMBL" id="GMF56253.1"/>
    </source>
</evidence>
<dbReference type="InterPro" id="IPR041588">
    <property type="entry name" value="Integrase_H2C2"/>
</dbReference>
<feature type="region of interest" description="Disordered" evidence="1">
    <location>
        <begin position="282"/>
        <end position="320"/>
    </location>
</feature>
<dbReference type="Gene3D" id="3.30.420.10">
    <property type="entry name" value="Ribonuclease H-like superfamily/Ribonuclease H"/>
    <property type="match status" value="1"/>
</dbReference>
<dbReference type="Gene3D" id="1.10.340.70">
    <property type="match status" value="1"/>
</dbReference>
<dbReference type="SUPFAM" id="SSF53098">
    <property type="entry name" value="Ribonuclease H-like"/>
    <property type="match status" value="1"/>
</dbReference>
<proteinExistence type="predicted"/>
<dbReference type="EMBL" id="BSXT01003938">
    <property type="protein sequence ID" value="GMF56253.1"/>
    <property type="molecule type" value="Genomic_DNA"/>
</dbReference>
<accession>A0A9W6Y8E8</accession>
<dbReference type="OrthoDB" id="441971at2759"/>
<dbReference type="InterPro" id="IPR001584">
    <property type="entry name" value="Integrase_cat-core"/>
</dbReference>
<dbReference type="Pfam" id="PF17921">
    <property type="entry name" value="Integrase_H2C2"/>
    <property type="match status" value="1"/>
</dbReference>
<sequence>MTVTTANGLALISTAKGPRVILPPGLWAVVFKGSHSSVWAGHLRAPHTHARIARIYWWPGLMREVKQWVRGCQKCGSRKARPLVVIPPLRSIRSEDIGDRWALDVAGPLPGREGRPRYVITAVEYVTRYVVAVVVKQHEAEHVAEFLMRQVVLWHGPFRELLTDGAPELTGKGIETLVAMLQAQQENPVPYRPQMIGLVGRFHRTWKDCVATYMYEDELRDWDVWLDFDVYAYNSGQNTTVKLSPSELMMGRRLRTPNELLRATNVTEAGEMSSYHQRLLDAKKNSQRSRIGKEHVNKHDKPNTQMLQPQNEKETDVESR</sequence>
<dbReference type="InterPro" id="IPR012337">
    <property type="entry name" value="RNaseH-like_sf"/>
</dbReference>
<dbReference type="Proteomes" id="UP001165121">
    <property type="component" value="Unassembled WGS sequence"/>
</dbReference>
<gene>
    <name evidence="3" type="ORF">Pfra01_002384300</name>
</gene>
<feature type="compositionally biased region" description="Basic and acidic residues" evidence="1">
    <location>
        <begin position="291"/>
        <end position="302"/>
    </location>
</feature>
<protein>
    <submittedName>
        <fullName evidence="3">Unnamed protein product</fullName>
    </submittedName>
</protein>
<name>A0A9W6Y8E8_9STRA</name>
<evidence type="ECO:0000259" key="2">
    <source>
        <dbReference type="PROSITE" id="PS50994"/>
    </source>
</evidence>
<dbReference type="GO" id="GO:0003676">
    <property type="term" value="F:nucleic acid binding"/>
    <property type="evidence" value="ECO:0007669"/>
    <property type="project" value="InterPro"/>
</dbReference>
<dbReference type="InterPro" id="IPR036397">
    <property type="entry name" value="RNaseH_sf"/>
</dbReference>